<evidence type="ECO:0000313" key="5">
    <source>
        <dbReference type="Proteomes" id="UP000202031"/>
    </source>
</evidence>
<dbReference type="RefSeq" id="WP_100590880.1">
    <property type="nucleotide sequence ID" value="NZ_CP015578.1"/>
</dbReference>
<evidence type="ECO:0000256" key="1">
    <source>
        <dbReference type="ARBA" id="ARBA00010634"/>
    </source>
</evidence>
<proteinExistence type="inferred from homology"/>
<feature type="chain" id="PRO_5012756084" evidence="3">
    <location>
        <begin position="20"/>
        <end position="239"/>
    </location>
</feature>
<dbReference type="Pfam" id="PF04333">
    <property type="entry name" value="MlaA"/>
    <property type="match status" value="1"/>
</dbReference>
<evidence type="ECO:0000256" key="2">
    <source>
        <dbReference type="ARBA" id="ARBA00022729"/>
    </source>
</evidence>
<keyword evidence="4" id="KW-0449">Lipoprotein</keyword>
<dbReference type="PANTHER" id="PTHR30035">
    <property type="entry name" value="LIPOPROTEIN VACJ-RELATED"/>
    <property type="match status" value="1"/>
</dbReference>
<protein>
    <submittedName>
        <fullName evidence="4">Lipid asymmetry ABC transporter MlaABCDEF, lipoprotein MlaA</fullName>
    </submittedName>
</protein>
<reference evidence="5" key="2">
    <citation type="journal article" date="2017" name="Genome Biol. Evol.">
        <title>Comparative genomic analysis identifies a Campylobacter clade deficient in selenium metabolism.</title>
        <authorList>
            <person name="Miller W.G."/>
            <person name="Yee E."/>
            <person name="Lopes B.S."/>
            <person name="Chapman M.H."/>
            <person name="Huynh S."/>
            <person name="Bono J.L."/>
            <person name="Parker C.T."/>
            <person name="Strachan N.J.C."/>
            <person name="Forbes K.J."/>
        </authorList>
    </citation>
    <scope>NUCLEOTIDE SEQUENCE [LARGE SCALE GENOMIC DNA]</scope>
    <source>
        <strain evidence="5">NCTC 13004</strain>
    </source>
</reference>
<dbReference type="Proteomes" id="UP000202031">
    <property type="component" value="Chromosome"/>
</dbReference>
<dbReference type="PRINTS" id="PR01805">
    <property type="entry name" value="VACJLIPOPROT"/>
</dbReference>
<feature type="signal peptide" evidence="3">
    <location>
        <begin position="1"/>
        <end position="19"/>
    </location>
</feature>
<dbReference type="GeneID" id="46921786"/>
<evidence type="ECO:0000313" key="4">
    <source>
        <dbReference type="EMBL" id="ARQ98041.1"/>
    </source>
</evidence>
<dbReference type="PANTHER" id="PTHR30035:SF3">
    <property type="entry name" value="INTERMEMBRANE PHOSPHOLIPID TRANSPORT SYSTEM LIPOPROTEIN MLAA"/>
    <property type="match status" value="1"/>
</dbReference>
<dbReference type="AlphaFoldDB" id="A0A1X9SP82"/>
<gene>
    <name evidence="4" type="ORF">CLAN_1318</name>
</gene>
<reference evidence="5" key="1">
    <citation type="journal article" date="2017" name="Genome Biol. Evol.">
        <title>Comparative Genomic Analysis Identifies a Campylobacter Clade Deficient in Selenium Metabolism.</title>
        <authorList>
            <person name="Miller W.G."/>
            <person name="Yee E."/>
            <person name="Lopes B.S."/>
            <person name="Chapman M.H."/>
            <person name="Huynh S."/>
            <person name="Bono J.L."/>
            <person name="Parker C.T."/>
            <person name="Strachan N.J.C."/>
            <person name="Forbes K.J."/>
        </authorList>
    </citation>
    <scope>NUCLEOTIDE SEQUENCE [LARGE SCALE GENOMIC DNA]</scope>
    <source>
        <strain evidence="5">NCTC 13004</strain>
    </source>
</reference>
<organism evidence="4 5">
    <name type="scientific">Campylobacter lanienae NCTC 13004</name>
    <dbReference type="NCBI Taxonomy" id="1031753"/>
    <lineage>
        <taxon>Bacteria</taxon>
        <taxon>Pseudomonadati</taxon>
        <taxon>Campylobacterota</taxon>
        <taxon>Epsilonproteobacteria</taxon>
        <taxon>Campylobacterales</taxon>
        <taxon>Campylobacteraceae</taxon>
        <taxon>Campylobacter</taxon>
    </lineage>
</organism>
<dbReference type="GO" id="GO:0120010">
    <property type="term" value="P:intermembrane phospholipid transfer"/>
    <property type="evidence" value="ECO:0007669"/>
    <property type="project" value="TreeGrafter"/>
</dbReference>
<accession>A0A1X9SP82</accession>
<dbReference type="KEGG" id="clx:CLAN_1318"/>
<keyword evidence="2 3" id="KW-0732">Signal</keyword>
<dbReference type="EMBL" id="CP015578">
    <property type="protein sequence ID" value="ARQ98041.1"/>
    <property type="molecule type" value="Genomic_DNA"/>
</dbReference>
<dbReference type="InterPro" id="IPR007428">
    <property type="entry name" value="MlaA"/>
</dbReference>
<name>A0A1X9SP82_9BACT</name>
<comment type="similarity">
    <text evidence="1">Belongs to the MlaA family.</text>
</comment>
<dbReference type="GO" id="GO:0016020">
    <property type="term" value="C:membrane"/>
    <property type="evidence" value="ECO:0007669"/>
    <property type="project" value="InterPro"/>
</dbReference>
<sequence>MLRIFVVSFVFIISSFASDIDSFEDEYAPQDSFDPLSGYNRVMTEFNHIIYQNLLIPTFKGYDYVMPDPAKDAVSNFFDNLMFPVRFINNILQLKFTNAGEESLRFIANTIVGFGGISDVATNVYGLKKRDEDLGQTLGYWGVGSGFPIVLPILGQSNLRDLVGMSGDFFINPLSYTNEIFTDDANKYFHLNLIPKSWNVINEGSKDPELYNRLTSGAIDLYLFLKDGYEQRRNAQIQE</sequence>
<evidence type="ECO:0000256" key="3">
    <source>
        <dbReference type="SAM" id="SignalP"/>
    </source>
</evidence>